<dbReference type="AlphaFoldDB" id="A0A0C9Z8N0"/>
<evidence type="ECO:0000313" key="2">
    <source>
        <dbReference type="Proteomes" id="UP000054018"/>
    </source>
</evidence>
<organism evidence="1 2">
    <name type="scientific">Pisolithus microcarpus 441</name>
    <dbReference type="NCBI Taxonomy" id="765257"/>
    <lineage>
        <taxon>Eukaryota</taxon>
        <taxon>Fungi</taxon>
        <taxon>Dikarya</taxon>
        <taxon>Basidiomycota</taxon>
        <taxon>Agaricomycotina</taxon>
        <taxon>Agaricomycetes</taxon>
        <taxon>Agaricomycetidae</taxon>
        <taxon>Boletales</taxon>
        <taxon>Sclerodermatineae</taxon>
        <taxon>Pisolithaceae</taxon>
        <taxon>Pisolithus</taxon>
    </lineage>
</organism>
<name>A0A0C9Z8N0_9AGAM</name>
<reference evidence="2" key="2">
    <citation type="submission" date="2015-01" db="EMBL/GenBank/DDBJ databases">
        <title>Evolutionary Origins and Diversification of the Mycorrhizal Mutualists.</title>
        <authorList>
            <consortium name="DOE Joint Genome Institute"/>
            <consortium name="Mycorrhizal Genomics Consortium"/>
            <person name="Kohler A."/>
            <person name="Kuo A."/>
            <person name="Nagy L.G."/>
            <person name="Floudas D."/>
            <person name="Copeland A."/>
            <person name="Barry K.W."/>
            <person name="Cichocki N."/>
            <person name="Veneault-Fourrey C."/>
            <person name="LaButti K."/>
            <person name="Lindquist E.A."/>
            <person name="Lipzen A."/>
            <person name="Lundell T."/>
            <person name="Morin E."/>
            <person name="Murat C."/>
            <person name="Riley R."/>
            <person name="Ohm R."/>
            <person name="Sun H."/>
            <person name="Tunlid A."/>
            <person name="Henrissat B."/>
            <person name="Grigoriev I.V."/>
            <person name="Hibbett D.S."/>
            <person name="Martin F."/>
        </authorList>
    </citation>
    <scope>NUCLEOTIDE SEQUENCE [LARGE SCALE GENOMIC DNA]</scope>
    <source>
        <strain evidence="2">441</strain>
    </source>
</reference>
<gene>
    <name evidence="1" type="ORF">PISMIDRAFT_680405</name>
</gene>
<dbReference type="EMBL" id="KN833740">
    <property type="protein sequence ID" value="KIK22374.1"/>
    <property type="molecule type" value="Genomic_DNA"/>
</dbReference>
<reference evidence="1 2" key="1">
    <citation type="submission" date="2014-04" db="EMBL/GenBank/DDBJ databases">
        <authorList>
            <consortium name="DOE Joint Genome Institute"/>
            <person name="Kuo A."/>
            <person name="Kohler A."/>
            <person name="Costa M.D."/>
            <person name="Nagy L.G."/>
            <person name="Floudas D."/>
            <person name="Copeland A."/>
            <person name="Barry K.W."/>
            <person name="Cichocki N."/>
            <person name="Veneault-Fourrey C."/>
            <person name="LaButti K."/>
            <person name="Lindquist E.A."/>
            <person name="Lipzen A."/>
            <person name="Lundell T."/>
            <person name="Morin E."/>
            <person name="Murat C."/>
            <person name="Sun H."/>
            <person name="Tunlid A."/>
            <person name="Henrissat B."/>
            <person name="Grigoriev I.V."/>
            <person name="Hibbett D.S."/>
            <person name="Martin F."/>
            <person name="Nordberg H.P."/>
            <person name="Cantor M.N."/>
            <person name="Hua S.X."/>
        </authorList>
    </citation>
    <scope>NUCLEOTIDE SEQUENCE [LARGE SCALE GENOMIC DNA]</scope>
    <source>
        <strain evidence="1 2">441</strain>
    </source>
</reference>
<accession>A0A0C9Z8N0</accession>
<protein>
    <submittedName>
        <fullName evidence="1">Uncharacterized protein</fullName>
    </submittedName>
</protein>
<dbReference type="HOGENOM" id="CLU_2543446_0_0_1"/>
<proteinExistence type="predicted"/>
<dbReference type="Proteomes" id="UP000054018">
    <property type="component" value="Unassembled WGS sequence"/>
</dbReference>
<sequence>MEGTEGGLSLTRGRVWDLEACGCKWAQARQNGIHIRFFGMQSLSDDDDEYTWPWGGRHSCASKKKTRWWQVAMQCVRSLILPY</sequence>
<evidence type="ECO:0000313" key="1">
    <source>
        <dbReference type="EMBL" id="KIK22374.1"/>
    </source>
</evidence>
<keyword evidence="2" id="KW-1185">Reference proteome</keyword>